<protein>
    <recommendedName>
        <fullName evidence="3">Thiol-disulfide oxidoreductase</fullName>
    </recommendedName>
</protein>
<organism evidence="1 2">
    <name type="scientific">Conyzicola nivalis</name>
    <dbReference type="NCBI Taxonomy" id="1477021"/>
    <lineage>
        <taxon>Bacteria</taxon>
        <taxon>Bacillati</taxon>
        <taxon>Actinomycetota</taxon>
        <taxon>Actinomycetes</taxon>
        <taxon>Micrococcales</taxon>
        <taxon>Microbacteriaceae</taxon>
        <taxon>Conyzicola</taxon>
    </lineage>
</organism>
<dbReference type="RefSeq" id="WP_229732883.1">
    <property type="nucleotide sequence ID" value="NZ_BMGB01000001.1"/>
</dbReference>
<dbReference type="EMBL" id="BMGB01000001">
    <property type="protein sequence ID" value="GGA89796.1"/>
    <property type="molecule type" value="Genomic_DNA"/>
</dbReference>
<dbReference type="InterPro" id="IPR007263">
    <property type="entry name" value="DCC1-like"/>
</dbReference>
<comment type="caution">
    <text evidence="1">The sequence shown here is derived from an EMBL/GenBank/DDBJ whole genome shotgun (WGS) entry which is preliminary data.</text>
</comment>
<evidence type="ECO:0000313" key="2">
    <source>
        <dbReference type="Proteomes" id="UP000606922"/>
    </source>
</evidence>
<accession>A0A916S9M3</accession>
<dbReference type="AlphaFoldDB" id="A0A916S9M3"/>
<sequence>MSESEYQTMPAPHLLVFDGDCAFCSTWVGRLERTLPNPPRTIPSQWADLDSLGLTVDDVTDYAWYITPSRHYAGHLAVSALLRSQPNALLRFAGHLLATPPYSWMAAVGYRVVALNRHRLPGGTAACRLPRPEAV</sequence>
<dbReference type="GO" id="GO:0015035">
    <property type="term" value="F:protein-disulfide reductase activity"/>
    <property type="evidence" value="ECO:0007669"/>
    <property type="project" value="InterPro"/>
</dbReference>
<reference evidence="1" key="2">
    <citation type="submission" date="2020-09" db="EMBL/GenBank/DDBJ databases">
        <authorList>
            <person name="Sun Q."/>
            <person name="Zhou Y."/>
        </authorList>
    </citation>
    <scope>NUCLEOTIDE SEQUENCE</scope>
    <source>
        <strain evidence="1">CGMCC 1.12813</strain>
    </source>
</reference>
<dbReference type="Proteomes" id="UP000606922">
    <property type="component" value="Unassembled WGS sequence"/>
</dbReference>
<evidence type="ECO:0008006" key="3">
    <source>
        <dbReference type="Google" id="ProtNLM"/>
    </source>
</evidence>
<name>A0A916S9M3_9MICO</name>
<reference evidence="1" key="1">
    <citation type="journal article" date="2014" name="Int. J. Syst. Evol. Microbiol.">
        <title>Complete genome sequence of Corynebacterium casei LMG S-19264T (=DSM 44701T), isolated from a smear-ripened cheese.</title>
        <authorList>
            <consortium name="US DOE Joint Genome Institute (JGI-PGF)"/>
            <person name="Walter F."/>
            <person name="Albersmeier A."/>
            <person name="Kalinowski J."/>
            <person name="Ruckert C."/>
        </authorList>
    </citation>
    <scope>NUCLEOTIDE SEQUENCE</scope>
    <source>
        <strain evidence="1">CGMCC 1.12813</strain>
    </source>
</reference>
<proteinExistence type="predicted"/>
<gene>
    <name evidence="1" type="ORF">GCM10010979_00630</name>
</gene>
<keyword evidence="2" id="KW-1185">Reference proteome</keyword>
<dbReference type="Pfam" id="PF04134">
    <property type="entry name" value="DCC1-like"/>
    <property type="match status" value="1"/>
</dbReference>
<evidence type="ECO:0000313" key="1">
    <source>
        <dbReference type="EMBL" id="GGA89796.1"/>
    </source>
</evidence>